<dbReference type="EMBL" id="CAADRP010001568">
    <property type="protein sequence ID" value="VFU41820.1"/>
    <property type="molecule type" value="Genomic_DNA"/>
</dbReference>
<proteinExistence type="predicted"/>
<protein>
    <submittedName>
        <fullName evidence="1">Uncharacterized protein</fullName>
    </submittedName>
</protein>
<evidence type="ECO:0000313" key="1">
    <source>
        <dbReference type="EMBL" id="VFU41820.1"/>
    </source>
</evidence>
<dbReference type="AlphaFoldDB" id="A0A6N2LWZ7"/>
<sequence>MQKQWHMASDMTLRASFILFPPQVETTALMAGQHSVEARDDCGQKKLESRARSCSARRSLHEPAYFCETSAYIKQDKIGFLETYAPSDPVNSTYLPERGELISVLMMEKKYILLFSKKTLEGSCSNHGFTTPSNYGFLTSLIII</sequence>
<accession>A0A6N2LWZ7</accession>
<organism evidence="1">
    <name type="scientific">Salix viminalis</name>
    <name type="common">Common osier</name>
    <name type="synonym">Basket willow</name>
    <dbReference type="NCBI Taxonomy" id="40686"/>
    <lineage>
        <taxon>Eukaryota</taxon>
        <taxon>Viridiplantae</taxon>
        <taxon>Streptophyta</taxon>
        <taxon>Embryophyta</taxon>
        <taxon>Tracheophyta</taxon>
        <taxon>Spermatophyta</taxon>
        <taxon>Magnoliopsida</taxon>
        <taxon>eudicotyledons</taxon>
        <taxon>Gunneridae</taxon>
        <taxon>Pentapetalae</taxon>
        <taxon>rosids</taxon>
        <taxon>fabids</taxon>
        <taxon>Malpighiales</taxon>
        <taxon>Salicaceae</taxon>
        <taxon>Saliceae</taxon>
        <taxon>Salix</taxon>
    </lineage>
</organism>
<reference evidence="1" key="1">
    <citation type="submission" date="2019-03" db="EMBL/GenBank/DDBJ databases">
        <authorList>
            <person name="Mank J."/>
            <person name="Almeida P."/>
        </authorList>
    </citation>
    <scope>NUCLEOTIDE SEQUENCE</scope>
    <source>
        <strain evidence="1">78183</strain>
    </source>
</reference>
<gene>
    <name evidence="1" type="ORF">SVIM_LOCUS247355</name>
</gene>
<name>A0A6N2LWZ7_SALVM</name>